<dbReference type="RefSeq" id="XP_009846209.1">
    <property type="nucleotide sequence ID" value="XM_009847907.1"/>
</dbReference>
<sequence length="540" mass="59406">MEVARTTIPGLSFPTDLLFNLDAVRKHCTADLATHNACLSMLKGRMQLEHYYATELARLADQFKIDDEDDSNDPVGAELGAIDGKRGADDDDGDGGNDRTSRSSTLKEALRGLRAQYTNTSVQHKALAANLDEDVYQPMHTLYKYLVKKESKLTVCTTRVRKQTKAFEEHYRKQHIKFDKHFKDASTTYAQAMDVGIAREIIHNQYLASPVHLRPHEKHHPDKRTTPPPTHSLDPAATSDAVSSPQHSPELITTIGTPAKPPPPSSPHITVSDGTGNTSRPRSTSMSRSTLDGTKLVSWLLPSGQQKKDNLLITSVKAIETAETSRHECRVAWNGFEDARVALFRSIQSILNDYQHMAEYSISNLTASLRKHVIFESSALANSQYDWQMLATVMEAVDAERDIRAFIVANQRMVVPSMTVNDLCRADNLPLPPSSAPLALADITTRKCPVDVTGNTHTVYGWLTTRSQSCQAKGNLPLVVSTVTAKALLAALEADQPTRGDDKQPESTGERGDVYEATKALVDMGGPQSNDDNGCCEDQC</sequence>
<dbReference type="Gene3D" id="1.20.1270.60">
    <property type="entry name" value="Arfaptin homology (AH) domain/BAR domain"/>
    <property type="match status" value="2"/>
</dbReference>
<evidence type="ECO:0000256" key="1">
    <source>
        <dbReference type="SAM" id="MobiDB-lite"/>
    </source>
</evidence>
<feature type="region of interest" description="Disordered" evidence="1">
    <location>
        <begin position="67"/>
        <end position="104"/>
    </location>
</feature>
<dbReference type="EMBL" id="KI913331">
    <property type="protein sequence ID" value="ETV64306.1"/>
    <property type="molecule type" value="Genomic_DNA"/>
</dbReference>
<dbReference type="InterPro" id="IPR027267">
    <property type="entry name" value="AH/BAR_dom_sf"/>
</dbReference>
<evidence type="ECO:0000313" key="3">
    <source>
        <dbReference type="EMBL" id="ETV64306.1"/>
    </source>
</evidence>
<dbReference type="OrthoDB" id="2155291at2759"/>
<reference evidence="3" key="1">
    <citation type="submission" date="2013-12" db="EMBL/GenBank/DDBJ databases">
        <title>The Genome Sequence of Aphanomyces astaci APO3.</title>
        <authorList>
            <consortium name="The Broad Institute Genomics Platform"/>
            <person name="Russ C."/>
            <person name="Tyler B."/>
            <person name="van West P."/>
            <person name="Dieguez-Uribeondo J."/>
            <person name="Young S.K."/>
            <person name="Zeng Q."/>
            <person name="Gargeya S."/>
            <person name="Fitzgerald M."/>
            <person name="Abouelleil A."/>
            <person name="Alvarado L."/>
            <person name="Chapman S.B."/>
            <person name="Gainer-Dewar J."/>
            <person name="Goldberg J."/>
            <person name="Griggs A."/>
            <person name="Gujja S."/>
            <person name="Hansen M."/>
            <person name="Howarth C."/>
            <person name="Imamovic A."/>
            <person name="Ireland A."/>
            <person name="Larimer J."/>
            <person name="McCowan C."/>
            <person name="Murphy C."/>
            <person name="Pearson M."/>
            <person name="Poon T.W."/>
            <person name="Priest M."/>
            <person name="Roberts A."/>
            <person name="Saif S."/>
            <person name="Shea T."/>
            <person name="Sykes S."/>
            <person name="Wortman J."/>
            <person name="Nusbaum C."/>
            <person name="Birren B."/>
        </authorList>
    </citation>
    <scope>NUCLEOTIDE SEQUENCE [LARGE SCALE GENOMIC DNA]</scope>
    <source>
        <strain evidence="3">APO3</strain>
    </source>
</reference>
<proteinExistence type="predicted"/>
<accession>W4FBW5</accession>
<dbReference type="VEuPathDB" id="FungiDB:H257_18850"/>
<dbReference type="GeneID" id="20820780"/>
<dbReference type="GeneID" id="20820846"/>
<dbReference type="RefSeq" id="XP_009846283.1">
    <property type="nucleotide sequence ID" value="XM_009847981.1"/>
</dbReference>
<dbReference type="VEuPathDB" id="FungiDB:H257_18784"/>
<name>W4FBW5_APHAT</name>
<organism evidence="3">
    <name type="scientific">Aphanomyces astaci</name>
    <name type="common">Crayfish plague agent</name>
    <dbReference type="NCBI Taxonomy" id="112090"/>
    <lineage>
        <taxon>Eukaryota</taxon>
        <taxon>Sar</taxon>
        <taxon>Stramenopiles</taxon>
        <taxon>Oomycota</taxon>
        <taxon>Saprolegniomycetes</taxon>
        <taxon>Saprolegniales</taxon>
        <taxon>Verrucalvaceae</taxon>
        <taxon>Aphanomyces</taxon>
    </lineage>
</organism>
<dbReference type="EMBL" id="KI913353">
    <property type="protein sequence ID" value="ETV64234.1"/>
    <property type="molecule type" value="Genomic_DNA"/>
</dbReference>
<feature type="compositionally biased region" description="Basic and acidic residues" evidence="1">
    <location>
        <begin position="496"/>
        <end position="516"/>
    </location>
</feature>
<dbReference type="AlphaFoldDB" id="W4FBW5"/>
<feature type="compositionally biased region" description="Polar residues" evidence="1">
    <location>
        <begin position="268"/>
        <end position="277"/>
    </location>
</feature>
<evidence type="ECO:0008006" key="4">
    <source>
        <dbReference type="Google" id="ProtNLM"/>
    </source>
</evidence>
<gene>
    <name evidence="3" type="ORF">H257_18784</name>
    <name evidence="2" type="ORF">H257_18850</name>
</gene>
<dbReference type="SUPFAM" id="SSF103657">
    <property type="entry name" value="BAR/IMD domain-like"/>
    <property type="match status" value="1"/>
</dbReference>
<feature type="region of interest" description="Disordered" evidence="1">
    <location>
        <begin position="215"/>
        <end position="290"/>
    </location>
</feature>
<feature type="compositionally biased region" description="Low complexity" evidence="1">
    <location>
        <begin position="278"/>
        <end position="290"/>
    </location>
</feature>
<evidence type="ECO:0000313" key="2">
    <source>
        <dbReference type="EMBL" id="ETV64234.1"/>
    </source>
</evidence>
<feature type="region of interest" description="Disordered" evidence="1">
    <location>
        <begin position="494"/>
        <end position="540"/>
    </location>
</feature>
<protein>
    <recommendedName>
        <fullName evidence="4">FCH domain-containing protein</fullName>
    </recommendedName>
</protein>